<evidence type="ECO:0000313" key="14">
    <source>
        <dbReference type="RefSeq" id="XP_055881061.1"/>
    </source>
</evidence>
<keyword evidence="6 10" id="KW-1133">Transmembrane helix</keyword>
<keyword evidence="10" id="KW-0464">Manganese</keyword>
<dbReference type="InterPro" id="IPR035992">
    <property type="entry name" value="Ricin_B-like_lectins"/>
</dbReference>
<dbReference type="OrthoDB" id="6148090at2759"/>
<keyword evidence="10" id="KW-0808">Transferase</keyword>
<feature type="domain" description="Glycosyltransferase 2-like" evidence="11">
    <location>
        <begin position="151"/>
        <end position="335"/>
    </location>
</feature>
<feature type="transmembrane region" description="Helical" evidence="10">
    <location>
        <begin position="12"/>
        <end position="30"/>
    </location>
</feature>
<dbReference type="GO" id="GO:0004653">
    <property type="term" value="F:polypeptide N-acetylgalactosaminyltransferase activity"/>
    <property type="evidence" value="ECO:0007669"/>
    <property type="project" value="TreeGrafter"/>
</dbReference>
<evidence type="ECO:0000256" key="5">
    <source>
        <dbReference type="ARBA" id="ARBA00022968"/>
    </source>
</evidence>
<dbReference type="GeneID" id="106050960"/>
<keyword evidence="4 10" id="KW-0430">Lectin</keyword>
<evidence type="ECO:0000256" key="1">
    <source>
        <dbReference type="ARBA" id="ARBA00004323"/>
    </source>
</evidence>
<dbReference type="Gene3D" id="3.90.550.10">
    <property type="entry name" value="Spore Coat Polysaccharide Biosynthesis Protein SpsA, Chain A"/>
    <property type="match status" value="1"/>
</dbReference>
<keyword evidence="7 10" id="KW-0333">Golgi apparatus</keyword>
<dbReference type="InterPro" id="IPR029044">
    <property type="entry name" value="Nucleotide-diphossugar_trans"/>
</dbReference>
<comment type="subcellular location">
    <subcellularLocation>
        <location evidence="1 10">Golgi apparatus membrane</location>
        <topology evidence="1 10">Single-pass type II membrane protein</topology>
    </subcellularLocation>
</comment>
<dbReference type="EC" id="2.4.1.-" evidence="10"/>
<dbReference type="GO" id="GO:0006493">
    <property type="term" value="P:protein O-linked glycosylation"/>
    <property type="evidence" value="ECO:0007669"/>
    <property type="project" value="TreeGrafter"/>
</dbReference>
<feature type="domain" description="Ricin B lectin" evidence="12">
    <location>
        <begin position="460"/>
        <end position="578"/>
    </location>
</feature>
<keyword evidence="8 10" id="KW-0472">Membrane</keyword>
<evidence type="ECO:0000256" key="8">
    <source>
        <dbReference type="ARBA" id="ARBA00023136"/>
    </source>
</evidence>
<evidence type="ECO:0000259" key="11">
    <source>
        <dbReference type="Pfam" id="PF00535"/>
    </source>
</evidence>
<name>A0A9W3A1J5_BIOGL</name>
<keyword evidence="3 10" id="KW-0812">Transmembrane</keyword>
<dbReference type="PROSITE" id="PS50231">
    <property type="entry name" value="RICIN_B_LECTIN"/>
    <property type="match status" value="1"/>
</dbReference>
<sequence>MYQYLIRPKRYIYIRFIVCVVSLSSVKLVLDAFTLHASLQSLSQPVKHLIYRRSLPVVDVTDLMRRKVYLNVTYPAFVAYADEDGPGQMGKSHFLNSSLMTESEKEEVRRGYDRHQFDDFLSSKIALHRTLPDPRGNFCHVQVYPELPPVSIVITFYNEAWSTLLRSIHSILDRTPSRLLKEIILLDDCSTYDYLKEPLEAYLQSLDKVRLLRATQRLGLIQARNLAVDFVTSDIVVFLDSHIECHQGWLEPLITPVSRDHQVITYPLVDSISYFTFKLQWHKDTVVVGGFSLSSLLFQWMPERKLNMTLQTMEAESPTMPGGLFAVSRDWFEKLGRFDPGLVLWGGENLELSFKSWMCGGKVIQTTCSRVGHVFRPTNPNVQSFSQIGSNFFRVAEVWMDEYKHYYYEKISYNITPYGDVSDRLQLRKSLNCRSFDWYVNKVYPELKKTVPAWDELYSGLIKNVYLKLCIERFSKSILSACDERQKNQLWDITKEGLLFRESVGLMPVVTSQDPNVKPRVILRLIKSVKDIAPLLWIYNQTNRQLIHKVSGHCLEADPSTNFTCLSPCQAGSRLQSWQLTTRRERMDILRYKLQVPIGWN</sequence>
<evidence type="ECO:0000256" key="6">
    <source>
        <dbReference type="ARBA" id="ARBA00022989"/>
    </source>
</evidence>
<evidence type="ECO:0000256" key="7">
    <source>
        <dbReference type="ARBA" id="ARBA00023034"/>
    </source>
</evidence>
<dbReference type="GO" id="GO:0000139">
    <property type="term" value="C:Golgi membrane"/>
    <property type="evidence" value="ECO:0007669"/>
    <property type="project" value="UniProtKB-SubCell"/>
</dbReference>
<evidence type="ECO:0000313" key="13">
    <source>
        <dbReference type="Proteomes" id="UP001165740"/>
    </source>
</evidence>
<evidence type="ECO:0000259" key="12">
    <source>
        <dbReference type="Pfam" id="PF00652"/>
    </source>
</evidence>
<dbReference type="Proteomes" id="UP001165740">
    <property type="component" value="Chromosome 3"/>
</dbReference>
<dbReference type="PANTHER" id="PTHR11675:SF131">
    <property type="entry name" value="POLYPEPTIDE N-ACETYLGALACTOSAMINYLTRANSFERASE 9-RELATED"/>
    <property type="match status" value="1"/>
</dbReference>
<dbReference type="SUPFAM" id="SSF53448">
    <property type="entry name" value="Nucleotide-diphospho-sugar transferases"/>
    <property type="match status" value="1"/>
</dbReference>
<gene>
    <name evidence="14" type="primary">LOC106050960</name>
</gene>
<proteinExistence type="inferred from homology"/>
<dbReference type="InterPro" id="IPR001173">
    <property type="entry name" value="Glyco_trans_2-like"/>
</dbReference>
<comment type="similarity">
    <text evidence="2 10">Belongs to the glycosyltransferase 2 family. GalNAc-T subfamily.</text>
</comment>
<keyword evidence="13" id="KW-1185">Reference proteome</keyword>
<dbReference type="InterPro" id="IPR045885">
    <property type="entry name" value="GalNAc-T"/>
</dbReference>
<organism evidence="13 14">
    <name type="scientific">Biomphalaria glabrata</name>
    <name type="common">Bloodfluke planorb</name>
    <name type="synonym">Freshwater snail</name>
    <dbReference type="NCBI Taxonomy" id="6526"/>
    <lineage>
        <taxon>Eukaryota</taxon>
        <taxon>Metazoa</taxon>
        <taxon>Spiralia</taxon>
        <taxon>Lophotrochozoa</taxon>
        <taxon>Mollusca</taxon>
        <taxon>Gastropoda</taxon>
        <taxon>Heterobranchia</taxon>
        <taxon>Euthyneura</taxon>
        <taxon>Panpulmonata</taxon>
        <taxon>Hygrophila</taxon>
        <taxon>Lymnaeoidea</taxon>
        <taxon>Planorbidae</taxon>
        <taxon>Biomphalaria</taxon>
    </lineage>
</organism>
<dbReference type="CDD" id="cd02510">
    <property type="entry name" value="pp-GalNAc-T"/>
    <property type="match status" value="1"/>
</dbReference>
<dbReference type="InterPro" id="IPR000772">
    <property type="entry name" value="Ricin_B_lectin"/>
</dbReference>
<keyword evidence="9 10" id="KW-1015">Disulfide bond</keyword>
<evidence type="ECO:0000256" key="10">
    <source>
        <dbReference type="RuleBase" id="RU361242"/>
    </source>
</evidence>
<dbReference type="Gene3D" id="2.80.10.50">
    <property type="match status" value="1"/>
</dbReference>
<dbReference type="SUPFAM" id="SSF50370">
    <property type="entry name" value="Ricin B-like lectins"/>
    <property type="match status" value="1"/>
</dbReference>
<evidence type="ECO:0000256" key="2">
    <source>
        <dbReference type="ARBA" id="ARBA00005680"/>
    </source>
</evidence>
<dbReference type="Pfam" id="PF00652">
    <property type="entry name" value="Ricin_B_lectin"/>
    <property type="match status" value="1"/>
</dbReference>
<reference evidence="14" key="1">
    <citation type="submission" date="2025-08" db="UniProtKB">
        <authorList>
            <consortium name="RefSeq"/>
        </authorList>
    </citation>
    <scope>IDENTIFICATION</scope>
</reference>
<keyword evidence="10" id="KW-0328">Glycosyltransferase</keyword>
<dbReference type="Pfam" id="PF00535">
    <property type="entry name" value="Glycos_transf_2"/>
    <property type="match status" value="1"/>
</dbReference>
<comment type="cofactor">
    <cofactor evidence="10">
        <name>Mn(2+)</name>
        <dbReference type="ChEBI" id="CHEBI:29035"/>
    </cofactor>
</comment>
<comment type="pathway">
    <text evidence="10">Protein modification; protein glycosylation.</text>
</comment>
<protein>
    <recommendedName>
        <fullName evidence="10">Polypeptide N-acetylgalactosaminyltransferase</fullName>
        <ecNumber evidence="10">2.4.1.-</ecNumber>
    </recommendedName>
    <alternativeName>
        <fullName evidence="10">Protein-UDP acetylgalactosaminyltransferase</fullName>
    </alternativeName>
</protein>
<dbReference type="AlphaFoldDB" id="A0A9W3A1J5"/>
<dbReference type="PANTHER" id="PTHR11675">
    <property type="entry name" value="N-ACETYLGALACTOSAMINYLTRANSFERASE"/>
    <property type="match status" value="1"/>
</dbReference>
<evidence type="ECO:0000256" key="4">
    <source>
        <dbReference type="ARBA" id="ARBA00022734"/>
    </source>
</evidence>
<evidence type="ECO:0000256" key="9">
    <source>
        <dbReference type="ARBA" id="ARBA00023157"/>
    </source>
</evidence>
<dbReference type="GO" id="GO:0030246">
    <property type="term" value="F:carbohydrate binding"/>
    <property type="evidence" value="ECO:0007669"/>
    <property type="project" value="UniProtKB-KW"/>
</dbReference>
<accession>A0A9W3A1J5</accession>
<evidence type="ECO:0000256" key="3">
    <source>
        <dbReference type="ARBA" id="ARBA00022692"/>
    </source>
</evidence>
<keyword evidence="5" id="KW-0735">Signal-anchor</keyword>
<dbReference type="RefSeq" id="XP_055881061.1">
    <property type="nucleotide sequence ID" value="XM_056025086.1"/>
</dbReference>